<comment type="caution">
    <text evidence="2">The sequence shown here is derived from an EMBL/GenBank/DDBJ whole genome shotgun (WGS) entry which is preliminary data.</text>
</comment>
<feature type="region of interest" description="Disordered" evidence="1">
    <location>
        <begin position="1"/>
        <end position="27"/>
    </location>
</feature>
<evidence type="ECO:0000313" key="2">
    <source>
        <dbReference type="EMBL" id="KAK3095994.1"/>
    </source>
</evidence>
<organism evidence="2 3">
    <name type="scientific">Pinctada imbricata</name>
    <name type="common">Atlantic pearl-oyster</name>
    <name type="synonym">Pinctada martensii</name>
    <dbReference type="NCBI Taxonomy" id="66713"/>
    <lineage>
        <taxon>Eukaryota</taxon>
        <taxon>Metazoa</taxon>
        <taxon>Spiralia</taxon>
        <taxon>Lophotrochozoa</taxon>
        <taxon>Mollusca</taxon>
        <taxon>Bivalvia</taxon>
        <taxon>Autobranchia</taxon>
        <taxon>Pteriomorphia</taxon>
        <taxon>Pterioida</taxon>
        <taxon>Pterioidea</taxon>
        <taxon>Pteriidae</taxon>
        <taxon>Pinctada</taxon>
    </lineage>
</organism>
<dbReference type="PANTHER" id="PTHR43686">
    <property type="entry name" value="SULFURTRANSFERASE-RELATED"/>
    <property type="match status" value="1"/>
</dbReference>
<feature type="compositionally biased region" description="Polar residues" evidence="1">
    <location>
        <begin position="43"/>
        <end position="56"/>
    </location>
</feature>
<protein>
    <submittedName>
        <fullName evidence="2">Uncharacterized protein</fullName>
    </submittedName>
</protein>
<evidence type="ECO:0000256" key="1">
    <source>
        <dbReference type="SAM" id="MobiDB-lite"/>
    </source>
</evidence>
<accession>A0AA88YBH3</accession>
<dbReference type="Proteomes" id="UP001186944">
    <property type="component" value="Unassembled WGS sequence"/>
</dbReference>
<dbReference type="EMBL" id="VSWD01000008">
    <property type="protein sequence ID" value="KAK3095994.1"/>
    <property type="molecule type" value="Genomic_DNA"/>
</dbReference>
<feature type="compositionally biased region" description="Basic and acidic residues" evidence="1">
    <location>
        <begin position="14"/>
        <end position="27"/>
    </location>
</feature>
<feature type="region of interest" description="Disordered" evidence="1">
    <location>
        <begin position="43"/>
        <end position="110"/>
    </location>
</feature>
<dbReference type="AlphaFoldDB" id="A0AA88YBH3"/>
<proteinExistence type="predicted"/>
<gene>
    <name evidence="2" type="ORF">FSP39_021814</name>
</gene>
<feature type="compositionally biased region" description="Basic and acidic residues" evidence="1">
    <location>
        <begin position="79"/>
        <end position="110"/>
    </location>
</feature>
<keyword evidence="3" id="KW-1185">Reference proteome</keyword>
<reference evidence="2" key="1">
    <citation type="submission" date="2019-08" db="EMBL/GenBank/DDBJ databases">
        <title>The improved chromosome-level genome for the pearl oyster Pinctada fucata martensii using PacBio sequencing and Hi-C.</title>
        <authorList>
            <person name="Zheng Z."/>
        </authorList>
    </citation>
    <scope>NUCLEOTIDE SEQUENCE</scope>
    <source>
        <strain evidence="2">ZZ-2019</strain>
        <tissue evidence="2">Adductor muscle</tissue>
    </source>
</reference>
<dbReference type="PANTHER" id="PTHR43686:SF1">
    <property type="entry name" value="AMINOTRAN_5 DOMAIN-CONTAINING PROTEIN"/>
    <property type="match status" value="1"/>
</dbReference>
<evidence type="ECO:0000313" key="3">
    <source>
        <dbReference type="Proteomes" id="UP001186944"/>
    </source>
</evidence>
<name>A0AA88YBH3_PINIB</name>
<sequence>MYSKRRVGGGYKYEPLKPSKKDNEKSHLYWKVASPNTIWSSIDDTKENALQQNNKVSPRKSFDRYPVLGSPPSSNGDDEVFKDKEKDEQRKSDSAGHDKKSSSKEEIHRKSSEVKEDYTLSLEDLMGMSVSMTKKFSWFLCEKSRGGPGFTRINLPYFYDDDVIDYIIQAVDLVNRHGWKLLPKVI</sequence>